<evidence type="ECO:0000256" key="6">
    <source>
        <dbReference type="ARBA" id="ARBA00023004"/>
    </source>
</evidence>
<evidence type="ECO:0000256" key="4">
    <source>
        <dbReference type="ARBA" id="ARBA00022741"/>
    </source>
</evidence>
<dbReference type="EMBL" id="FNBD01000005">
    <property type="protein sequence ID" value="SDE94056.1"/>
    <property type="molecule type" value="Genomic_DNA"/>
</dbReference>
<keyword evidence="7 8" id="KW-0411">Iron-sulfur</keyword>
<dbReference type="GO" id="GO:0016226">
    <property type="term" value="P:iron-sulfur cluster assembly"/>
    <property type="evidence" value="ECO:0007669"/>
    <property type="project" value="InterPro"/>
</dbReference>
<evidence type="ECO:0000256" key="5">
    <source>
        <dbReference type="ARBA" id="ARBA00022840"/>
    </source>
</evidence>
<comment type="similarity">
    <text evidence="2">In the C-terminal section; belongs to the Mrp/NBP35 ATP-binding proteins family.</text>
</comment>
<dbReference type="GO" id="GO:0140663">
    <property type="term" value="F:ATP-dependent FeS chaperone activity"/>
    <property type="evidence" value="ECO:0007669"/>
    <property type="project" value="InterPro"/>
</dbReference>
<dbReference type="FunFam" id="3.40.50.300:FF:001119">
    <property type="entry name" value="Iron-sulfur cluster carrier protein"/>
    <property type="match status" value="1"/>
</dbReference>
<evidence type="ECO:0000256" key="3">
    <source>
        <dbReference type="ARBA" id="ARBA00022723"/>
    </source>
</evidence>
<comment type="similarity">
    <text evidence="1">In the N-terminal section; belongs to the MIP18 family.</text>
</comment>
<comment type="similarity">
    <text evidence="8">Belongs to the Mrp/NBP35 ATP-binding proteins family.</text>
</comment>
<dbReference type="InterPro" id="IPR002744">
    <property type="entry name" value="MIP18-like"/>
</dbReference>
<keyword evidence="3 8" id="KW-0479">Metal-binding</keyword>
<protein>
    <recommendedName>
        <fullName evidence="8">Iron-sulfur cluster carrier protein</fullName>
    </recommendedName>
</protein>
<dbReference type="InterPro" id="IPR000808">
    <property type="entry name" value="Mrp-like_CS"/>
</dbReference>
<evidence type="ECO:0000256" key="7">
    <source>
        <dbReference type="ARBA" id="ARBA00023014"/>
    </source>
</evidence>
<dbReference type="CDD" id="cd02037">
    <property type="entry name" value="Mrp_NBP35"/>
    <property type="match status" value="1"/>
</dbReference>
<keyword evidence="8" id="KW-0378">Hydrolase</keyword>
<dbReference type="SUPFAM" id="SSF52540">
    <property type="entry name" value="P-loop containing nucleoside triphosphate hydrolases"/>
    <property type="match status" value="1"/>
</dbReference>
<dbReference type="InterPro" id="IPR027417">
    <property type="entry name" value="P-loop_NTPase"/>
</dbReference>
<comment type="function">
    <text evidence="8">Binds and transfers iron-sulfur (Fe-S) clusters to target apoproteins. Can hydrolyze ATP.</text>
</comment>
<feature type="domain" description="MIP18 family-like" evidence="9">
    <location>
        <begin position="5"/>
        <end position="53"/>
    </location>
</feature>
<evidence type="ECO:0000313" key="10">
    <source>
        <dbReference type="EMBL" id="SDE94056.1"/>
    </source>
</evidence>
<proteinExistence type="inferred from homology"/>
<dbReference type="PANTHER" id="PTHR42961:SF2">
    <property type="entry name" value="IRON-SULFUR PROTEIN NUBPL"/>
    <property type="match status" value="1"/>
</dbReference>
<accession>A0A1G7H0V8</accession>
<keyword evidence="6 8" id="KW-0408">Iron</keyword>
<evidence type="ECO:0000256" key="8">
    <source>
        <dbReference type="HAMAP-Rule" id="MF_02040"/>
    </source>
</evidence>
<evidence type="ECO:0000256" key="1">
    <source>
        <dbReference type="ARBA" id="ARBA00007352"/>
    </source>
</evidence>
<dbReference type="GO" id="GO:0051539">
    <property type="term" value="F:4 iron, 4 sulfur cluster binding"/>
    <property type="evidence" value="ECO:0007669"/>
    <property type="project" value="TreeGrafter"/>
</dbReference>
<dbReference type="Proteomes" id="UP000182114">
    <property type="component" value="Unassembled WGS sequence"/>
</dbReference>
<dbReference type="InterPro" id="IPR033756">
    <property type="entry name" value="YlxH/NBP35"/>
</dbReference>
<comment type="subunit">
    <text evidence="8">Homodimer.</text>
</comment>
<reference evidence="11" key="1">
    <citation type="submission" date="2016-10" db="EMBL/GenBank/DDBJ databases">
        <authorList>
            <person name="Varghese N."/>
            <person name="Submissions S."/>
        </authorList>
    </citation>
    <scope>NUCLEOTIDE SEQUENCE [LARGE SCALE GENOMIC DNA]</scope>
    <source>
        <strain evidence="11">DSM 24729</strain>
    </source>
</reference>
<dbReference type="InterPro" id="IPR019591">
    <property type="entry name" value="Mrp/NBP35_ATP-bd"/>
</dbReference>
<organism evidence="10 11">
    <name type="scientific">Cellulophaga baltica</name>
    <dbReference type="NCBI Taxonomy" id="76594"/>
    <lineage>
        <taxon>Bacteria</taxon>
        <taxon>Pseudomonadati</taxon>
        <taxon>Bacteroidota</taxon>
        <taxon>Flavobacteriia</taxon>
        <taxon>Flavobacteriales</taxon>
        <taxon>Flavobacteriaceae</taxon>
        <taxon>Cellulophaga</taxon>
    </lineage>
</organism>
<dbReference type="GO" id="GO:0046872">
    <property type="term" value="F:metal ion binding"/>
    <property type="evidence" value="ECO:0007669"/>
    <property type="project" value="UniProtKB-KW"/>
</dbReference>
<evidence type="ECO:0000256" key="2">
    <source>
        <dbReference type="ARBA" id="ARBA00008205"/>
    </source>
</evidence>
<sequence length="382" mass="41253">MKLEKKDVLKALEQITVPGEGKNMVESGAVKNIQIFGDEVEVDITIANPSLQARKKTEVEILKIIHKEVYEKAKIKINVKVEAPAAADKPKTNEIKGKPLPGIKNIIAVASGKGGVGKSTVTANLAVTLAKMGFKVGLLDADIYGPSMPIMFDVAMEKPLAVTIEGKSKMKPVESYGVKLLSIGFFTQPNQAVIWRGPMASKALNQMIFDAHWGEIDFMLIDLPPGTGDIHLSIMQAMPVTGAVVVSTPQEVALADARKGVAMFQQDSINVPVLGIVENMAYFTPEELPDNKYYIFGKEGAKHLSEDLKVPFLGEIPLVQSIREAGDVGRPAAMQVGTPIANAFEEITKNVVQEVVSRNEELPPTEAIKITTMAGCSPVKKK</sequence>
<dbReference type="Pfam" id="PF01883">
    <property type="entry name" value="FeS_assembly_P"/>
    <property type="match status" value="1"/>
</dbReference>
<feature type="binding site" evidence="8">
    <location>
        <begin position="112"/>
        <end position="119"/>
    </location>
    <ligand>
        <name>ATP</name>
        <dbReference type="ChEBI" id="CHEBI:30616"/>
    </ligand>
</feature>
<dbReference type="PANTHER" id="PTHR42961">
    <property type="entry name" value="IRON-SULFUR PROTEIN NUBPL"/>
    <property type="match status" value="1"/>
</dbReference>
<name>A0A1G7H0V8_9FLAO</name>
<dbReference type="RefSeq" id="WP_025613831.1">
    <property type="nucleotide sequence ID" value="NZ_FNBD01000005.1"/>
</dbReference>
<dbReference type="InterPro" id="IPR034904">
    <property type="entry name" value="FSCA_dom_sf"/>
</dbReference>
<dbReference type="HAMAP" id="MF_02040">
    <property type="entry name" value="Mrp_NBP35"/>
    <property type="match status" value="1"/>
</dbReference>
<evidence type="ECO:0000313" key="11">
    <source>
        <dbReference type="Proteomes" id="UP000182114"/>
    </source>
</evidence>
<dbReference type="SUPFAM" id="SSF117916">
    <property type="entry name" value="Fe-S cluster assembly (FSCA) domain-like"/>
    <property type="match status" value="1"/>
</dbReference>
<dbReference type="AlphaFoldDB" id="A0A1G7H0V8"/>
<dbReference type="eggNOG" id="COG0489">
    <property type="taxonomic scope" value="Bacteria"/>
</dbReference>
<dbReference type="PROSITE" id="PS01215">
    <property type="entry name" value="MRP"/>
    <property type="match status" value="1"/>
</dbReference>
<gene>
    <name evidence="10" type="ORF">SAMN04487992_105198</name>
</gene>
<keyword evidence="4 8" id="KW-0547">Nucleotide-binding</keyword>
<evidence type="ECO:0000259" key="9">
    <source>
        <dbReference type="Pfam" id="PF01883"/>
    </source>
</evidence>
<keyword evidence="5 8" id="KW-0067">ATP-binding</keyword>
<dbReference type="GO" id="GO:0016887">
    <property type="term" value="F:ATP hydrolysis activity"/>
    <property type="evidence" value="ECO:0007669"/>
    <property type="project" value="UniProtKB-UniRule"/>
</dbReference>
<dbReference type="Gene3D" id="3.40.50.300">
    <property type="entry name" value="P-loop containing nucleotide triphosphate hydrolases"/>
    <property type="match status" value="1"/>
</dbReference>
<dbReference type="InterPro" id="IPR044304">
    <property type="entry name" value="NUBPL-like"/>
</dbReference>
<dbReference type="Pfam" id="PF10609">
    <property type="entry name" value="ParA"/>
    <property type="match status" value="1"/>
</dbReference>
<dbReference type="GO" id="GO:0005524">
    <property type="term" value="F:ATP binding"/>
    <property type="evidence" value="ECO:0007669"/>
    <property type="project" value="UniProtKB-UniRule"/>
</dbReference>
<dbReference type="Gene3D" id="3.30.300.130">
    <property type="entry name" value="Fe-S cluster assembly (FSCA)"/>
    <property type="match status" value="1"/>
</dbReference>
<keyword evidence="11" id="KW-1185">Reference proteome</keyword>